<protein>
    <submittedName>
        <fullName evidence="2">Uncharacterized protein</fullName>
    </submittedName>
</protein>
<sequence length="327" mass="38201">MDNNLSILIMILLYYQGSNKKLLKNKIKSIDNSKCKYPYENMRDMKKLNDKYKNIKKNSENIRSNKEKYKQTDIIDRAKNNKSNGNKDKQYEKSYDKKIVFKDREIVDIKTKSKKVPKAITKNYTNINKLKLNFIKDLNIKNKESLSKQSEDIVKVPVLVTEFNIKELFTIEVGFNNNNIIEILSTSNELKIKHVYLNINKSNGYKGGTVMYEGVLKTTIHYLSPTYVEKSCLGGVPKYHVVFTKFNGCQKVNINKYTVENQNYLKNIIVNMTKSEFSVQSMVCKPKHINEYVDFYNEAKLLISSNCKIEIYREKLVKLNDKGVKKK</sequence>
<gene>
    <name evidence="2" type="ORF">QOZ93_002194</name>
</gene>
<evidence type="ECO:0000313" key="3">
    <source>
        <dbReference type="Proteomes" id="UP001224418"/>
    </source>
</evidence>
<comment type="caution">
    <text evidence="2">The sequence shown here is derived from an EMBL/GenBank/DDBJ whole genome shotgun (WGS) entry which is preliminary data.</text>
</comment>
<evidence type="ECO:0000313" key="2">
    <source>
        <dbReference type="EMBL" id="MDQ0480446.1"/>
    </source>
</evidence>
<dbReference type="RefSeq" id="WP_307356433.1">
    <property type="nucleotide sequence ID" value="NZ_BAAACJ010000007.1"/>
</dbReference>
<proteinExistence type="predicted"/>
<name>A0ABU0JW34_HATLI</name>
<feature type="region of interest" description="Disordered" evidence="1">
    <location>
        <begin position="58"/>
        <end position="89"/>
    </location>
</feature>
<dbReference type="EMBL" id="JAUSWN010000019">
    <property type="protein sequence ID" value="MDQ0480446.1"/>
    <property type="molecule type" value="Genomic_DNA"/>
</dbReference>
<keyword evidence="3" id="KW-1185">Reference proteome</keyword>
<evidence type="ECO:0000256" key="1">
    <source>
        <dbReference type="SAM" id="MobiDB-lite"/>
    </source>
</evidence>
<organism evidence="2 3">
    <name type="scientific">Hathewaya limosa</name>
    <name type="common">Clostridium limosum</name>
    <dbReference type="NCBI Taxonomy" id="1536"/>
    <lineage>
        <taxon>Bacteria</taxon>
        <taxon>Bacillati</taxon>
        <taxon>Bacillota</taxon>
        <taxon>Clostridia</taxon>
        <taxon>Eubacteriales</taxon>
        <taxon>Clostridiaceae</taxon>
        <taxon>Hathewaya</taxon>
    </lineage>
</organism>
<reference evidence="2 3" key="1">
    <citation type="submission" date="2023-07" db="EMBL/GenBank/DDBJ databases">
        <title>Genomic Encyclopedia of Type Strains, Phase IV (KMG-IV): sequencing the most valuable type-strain genomes for metagenomic binning, comparative biology and taxonomic classification.</title>
        <authorList>
            <person name="Goeker M."/>
        </authorList>
    </citation>
    <scope>NUCLEOTIDE SEQUENCE [LARGE SCALE GENOMIC DNA]</scope>
    <source>
        <strain evidence="2 3">DSM 1400</strain>
    </source>
</reference>
<accession>A0ABU0JW34</accession>
<dbReference type="Proteomes" id="UP001224418">
    <property type="component" value="Unassembled WGS sequence"/>
</dbReference>